<reference evidence="9 10" key="1">
    <citation type="submission" date="2024-03" db="EMBL/GenBank/DDBJ databases">
        <title>Adaptation during the transition from Ophiocordyceps entomopathogen to insect associate is accompanied by gene loss and intensified selection.</title>
        <authorList>
            <person name="Ward C.M."/>
            <person name="Onetto C.A."/>
            <person name="Borneman A.R."/>
        </authorList>
    </citation>
    <scope>NUCLEOTIDE SEQUENCE [LARGE SCALE GENOMIC DNA]</scope>
    <source>
        <strain evidence="9">AWRI1</strain>
        <tissue evidence="9">Single Adult Female</tissue>
    </source>
</reference>
<gene>
    <name evidence="9" type="ORF">V9T40_014663</name>
</gene>
<protein>
    <recommendedName>
        <fullName evidence="8">Amine oxidase domain-containing protein</fullName>
    </recommendedName>
</protein>
<evidence type="ECO:0000256" key="6">
    <source>
        <dbReference type="ARBA" id="ARBA00022827"/>
    </source>
</evidence>
<name>A0AAN9TGX2_9HEMI</name>
<dbReference type="InterPro" id="IPR002937">
    <property type="entry name" value="Amino_oxidase"/>
</dbReference>
<comment type="similarity">
    <text evidence="3">Belongs to the flavin monoamine oxidase family.</text>
</comment>
<evidence type="ECO:0000256" key="4">
    <source>
        <dbReference type="ARBA" id="ARBA00022490"/>
    </source>
</evidence>
<proteinExistence type="inferred from homology"/>
<evidence type="ECO:0000313" key="10">
    <source>
        <dbReference type="Proteomes" id="UP001367676"/>
    </source>
</evidence>
<dbReference type="Proteomes" id="UP001367676">
    <property type="component" value="Unassembled WGS sequence"/>
</dbReference>
<feature type="domain" description="Amine oxidase" evidence="8">
    <location>
        <begin position="289"/>
        <end position="522"/>
    </location>
</feature>
<sequence>MAAKDVDSPKKYRVVILGAGIAGLSAAKHFVKNNMMDFLLLEAKDIIGGRICSVERENMKFEIGANWIHGVLGNPLYEIAIAHGLVDIISTSKPHKVVAATEDGKQVPFSVLQEIYGAYMCFLHRCEEYFLCQYLPPDGIHSVGEHINLEIELYLNRISDSSQRKVRRLLFQCLLKRETCISGCDSMNDIDLLELGSYTELQGGNIVLPSGYSSILGPVSQGIPKVSILLNHRVTEVRWHGMDYYDKSDSTSINESGNESDDSGKTVVNISESKSKASTSNTLNVPGTIDPNESGVEIFCENGKTFKADSAICALPLGVLKDNISKMFVPPLPDYKVESVEHLLFGTVDKIFLGYDRPFLNADVSEVLLLWENDCDSTKTAQDDLSDSWYKKIYSFSKVNETLLLGWVSGKEAMYMETLPDDVIADTCTKVLRKFLNDPYVPKPKFIFCTRWHSDRDIRGSYTAIAVGSSQVDIECVAQPLYSKRNANEPVLLFAGEHTHNNFYSTVHGAYLSGRMAAQQILEADRESEIVLECDSTSDLSSWIRGISLEEG</sequence>
<dbReference type="Pfam" id="PF01593">
    <property type="entry name" value="Amino_oxidase"/>
    <property type="match status" value="2"/>
</dbReference>
<keyword evidence="4" id="KW-0963">Cytoplasm</keyword>
<dbReference type="Gene3D" id="3.90.660.10">
    <property type="match status" value="1"/>
</dbReference>
<evidence type="ECO:0000256" key="2">
    <source>
        <dbReference type="ARBA" id="ARBA00004496"/>
    </source>
</evidence>
<dbReference type="GO" id="GO:0046592">
    <property type="term" value="F:polyamine oxidase activity"/>
    <property type="evidence" value="ECO:0007669"/>
    <property type="project" value="TreeGrafter"/>
</dbReference>
<dbReference type="SUPFAM" id="SSF51905">
    <property type="entry name" value="FAD/NAD(P)-binding domain"/>
    <property type="match status" value="1"/>
</dbReference>
<evidence type="ECO:0000256" key="7">
    <source>
        <dbReference type="ARBA" id="ARBA00023002"/>
    </source>
</evidence>
<dbReference type="SUPFAM" id="SSF54373">
    <property type="entry name" value="FAD-linked reductases, C-terminal domain"/>
    <property type="match status" value="1"/>
</dbReference>
<evidence type="ECO:0000256" key="5">
    <source>
        <dbReference type="ARBA" id="ARBA00022630"/>
    </source>
</evidence>
<evidence type="ECO:0000256" key="3">
    <source>
        <dbReference type="ARBA" id="ARBA00005995"/>
    </source>
</evidence>
<evidence type="ECO:0000256" key="1">
    <source>
        <dbReference type="ARBA" id="ARBA00001974"/>
    </source>
</evidence>
<keyword evidence="7" id="KW-0560">Oxidoreductase</keyword>
<feature type="domain" description="Amine oxidase" evidence="8">
    <location>
        <begin position="21"/>
        <end position="241"/>
    </location>
</feature>
<dbReference type="Gene3D" id="3.50.50.60">
    <property type="entry name" value="FAD/NAD(P)-binding domain"/>
    <property type="match status" value="2"/>
</dbReference>
<comment type="cofactor">
    <cofactor evidence="1">
        <name>FAD</name>
        <dbReference type="ChEBI" id="CHEBI:57692"/>
    </cofactor>
</comment>
<evidence type="ECO:0000259" key="8">
    <source>
        <dbReference type="Pfam" id="PF01593"/>
    </source>
</evidence>
<dbReference type="EMBL" id="JBBCAQ010000041">
    <property type="protein sequence ID" value="KAK7571059.1"/>
    <property type="molecule type" value="Genomic_DNA"/>
</dbReference>
<accession>A0AAN9TGX2</accession>
<evidence type="ECO:0000313" key="9">
    <source>
        <dbReference type="EMBL" id="KAK7571059.1"/>
    </source>
</evidence>
<organism evidence="9 10">
    <name type="scientific">Parthenolecanium corni</name>
    <dbReference type="NCBI Taxonomy" id="536013"/>
    <lineage>
        <taxon>Eukaryota</taxon>
        <taxon>Metazoa</taxon>
        <taxon>Ecdysozoa</taxon>
        <taxon>Arthropoda</taxon>
        <taxon>Hexapoda</taxon>
        <taxon>Insecta</taxon>
        <taxon>Pterygota</taxon>
        <taxon>Neoptera</taxon>
        <taxon>Paraneoptera</taxon>
        <taxon>Hemiptera</taxon>
        <taxon>Sternorrhyncha</taxon>
        <taxon>Coccoidea</taxon>
        <taxon>Coccidae</taxon>
        <taxon>Parthenolecanium</taxon>
    </lineage>
</organism>
<dbReference type="InterPro" id="IPR036188">
    <property type="entry name" value="FAD/NAD-bd_sf"/>
</dbReference>
<dbReference type="PANTHER" id="PTHR10742:SF405">
    <property type="entry name" value="PEROXISOMAL N(1)-ACETYL-SPERMINE_SPERMIDINE OXIDASE"/>
    <property type="match status" value="1"/>
</dbReference>
<dbReference type="AlphaFoldDB" id="A0AAN9TGX2"/>
<dbReference type="GO" id="GO:0005737">
    <property type="term" value="C:cytoplasm"/>
    <property type="evidence" value="ECO:0007669"/>
    <property type="project" value="UniProtKB-SubCell"/>
</dbReference>
<keyword evidence="5" id="KW-0285">Flavoprotein</keyword>
<comment type="subcellular location">
    <subcellularLocation>
        <location evidence="2">Cytoplasm</location>
    </subcellularLocation>
</comment>
<comment type="caution">
    <text evidence="9">The sequence shown here is derived from an EMBL/GenBank/DDBJ whole genome shotgun (WGS) entry which is preliminary data.</text>
</comment>
<keyword evidence="6" id="KW-0274">FAD</keyword>
<dbReference type="InterPro" id="IPR050281">
    <property type="entry name" value="Flavin_monoamine_oxidase"/>
</dbReference>
<keyword evidence="10" id="KW-1185">Reference proteome</keyword>
<dbReference type="PANTHER" id="PTHR10742">
    <property type="entry name" value="FLAVIN MONOAMINE OXIDASE"/>
    <property type="match status" value="1"/>
</dbReference>